<evidence type="ECO:0000313" key="1">
    <source>
        <dbReference type="EMBL" id="RNA37708.1"/>
    </source>
</evidence>
<organism evidence="1 2">
    <name type="scientific">Brachionus plicatilis</name>
    <name type="common">Marine rotifer</name>
    <name type="synonym">Brachionus muelleri</name>
    <dbReference type="NCBI Taxonomy" id="10195"/>
    <lineage>
        <taxon>Eukaryota</taxon>
        <taxon>Metazoa</taxon>
        <taxon>Spiralia</taxon>
        <taxon>Gnathifera</taxon>
        <taxon>Rotifera</taxon>
        <taxon>Eurotatoria</taxon>
        <taxon>Monogononta</taxon>
        <taxon>Pseudotrocha</taxon>
        <taxon>Ploima</taxon>
        <taxon>Brachionidae</taxon>
        <taxon>Brachionus</taxon>
    </lineage>
</organism>
<dbReference type="OrthoDB" id="9049620at2759"/>
<keyword evidence="2" id="KW-1185">Reference proteome</keyword>
<proteinExistence type="predicted"/>
<dbReference type="EMBL" id="REGN01000998">
    <property type="protein sequence ID" value="RNA37708.1"/>
    <property type="molecule type" value="Genomic_DNA"/>
</dbReference>
<accession>A0A3M7SQB2</accession>
<name>A0A3M7SQB2_BRAPC</name>
<gene>
    <name evidence="1" type="ORF">BpHYR1_023356</name>
</gene>
<evidence type="ECO:0000313" key="2">
    <source>
        <dbReference type="Proteomes" id="UP000276133"/>
    </source>
</evidence>
<reference evidence="1 2" key="1">
    <citation type="journal article" date="2018" name="Sci. Rep.">
        <title>Genomic signatures of local adaptation to the degree of environmental predictability in rotifers.</title>
        <authorList>
            <person name="Franch-Gras L."/>
            <person name="Hahn C."/>
            <person name="Garcia-Roger E.M."/>
            <person name="Carmona M.J."/>
            <person name="Serra M."/>
            <person name="Gomez A."/>
        </authorList>
    </citation>
    <scope>NUCLEOTIDE SEQUENCE [LARGE SCALE GENOMIC DNA]</scope>
    <source>
        <strain evidence="1">HYR1</strain>
    </source>
</reference>
<sequence length="296" mass="34187">MSNVFFMLHWPLIKIIWMYKNFAKTLQFIAFFNQIFFDDVHFTENAELKLSLEFVRTNLYNIVLFTELVDTVKFKKFKTFSKFLNSYASKFWSKVTQYSVVNFNPITYPGLTIGYPFNRLCRIGFRLAYDEYYSHITLTTELENIRSQCNSSSILCAAGGLVNTDILTLVSCANCHSVLTIKSPSTAVHLGSSHWYLTPNQSFGFAPNSTINFSPGDSFDPASLFRLSWHLDKYNKFITLIIQHAKIDFLCVKFAGCRFKKSESKAYIKFSSLAERLILYLMPLLPFCLISTWLSN</sequence>
<dbReference type="Proteomes" id="UP000276133">
    <property type="component" value="Unassembled WGS sequence"/>
</dbReference>
<dbReference type="AlphaFoldDB" id="A0A3M7SQB2"/>
<comment type="caution">
    <text evidence="1">The sequence shown here is derived from an EMBL/GenBank/DDBJ whole genome shotgun (WGS) entry which is preliminary data.</text>
</comment>
<protein>
    <submittedName>
        <fullName evidence="1">Uncharacterized protein</fullName>
    </submittedName>
</protein>